<accession>A0A9W5N014</accession>
<proteinExistence type="predicted"/>
<reference evidence="1 2" key="1">
    <citation type="submission" date="2010-01" db="EMBL/GenBank/DDBJ databases">
        <authorList>
            <person name="Weinstock G."/>
            <person name="Sodergren E."/>
            <person name="Clifton S."/>
            <person name="Fulton L."/>
            <person name="Fulton B."/>
            <person name="Courtney L."/>
            <person name="Fronick C."/>
            <person name="Harrison M."/>
            <person name="Strong C."/>
            <person name="Farmer C."/>
            <person name="Delahaunty K."/>
            <person name="Markovic C."/>
            <person name="Hall O."/>
            <person name="Minx P."/>
            <person name="Tomlinson C."/>
            <person name="Mitreva M."/>
            <person name="Nelson J."/>
            <person name="Hou S."/>
            <person name="Wollam A."/>
            <person name="Pepin K.H."/>
            <person name="Johnson M."/>
            <person name="Bhonagiri V."/>
            <person name="Nash W.E."/>
            <person name="Warren W."/>
            <person name="Chinwalla A."/>
            <person name="Mardis E.R."/>
            <person name="Wilson R.K."/>
        </authorList>
    </citation>
    <scope>NUCLEOTIDE SEQUENCE [LARGE SCALE GENOMIC DNA]</scope>
    <source>
        <strain evidence="1 2">NJ9703</strain>
    </source>
</reference>
<gene>
    <name evidence="1" type="ORF">NEISUBOT_03840</name>
</gene>
<dbReference type="Proteomes" id="UP000004621">
    <property type="component" value="Unassembled WGS sequence"/>
</dbReference>
<comment type="caution">
    <text evidence="1">The sequence shown here is derived from an EMBL/GenBank/DDBJ whole genome shotgun (WGS) entry which is preliminary data.</text>
</comment>
<evidence type="ECO:0000313" key="2">
    <source>
        <dbReference type="Proteomes" id="UP000004621"/>
    </source>
</evidence>
<sequence length="42" mass="4693">MEGGLYFFSHGAQSAYSCERPSESGFQTAFVNNFTLRNIVDN</sequence>
<protein>
    <submittedName>
        <fullName evidence="1">Uncharacterized protein</fullName>
    </submittedName>
</protein>
<dbReference type="AlphaFoldDB" id="A0A9W5N014"/>
<organism evidence="1 2">
    <name type="scientific">Neisseria subflava NJ9703</name>
    <dbReference type="NCBI Taxonomy" id="546268"/>
    <lineage>
        <taxon>Bacteria</taxon>
        <taxon>Pseudomonadati</taxon>
        <taxon>Pseudomonadota</taxon>
        <taxon>Betaproteobacteria</taxon>
        <taxon>Neisseriales</taxon>
        <taxon>Neisseriaceae</taxon>
        <taxon>Neisseria</taxon>
    </lineage>
</organism>
<name>A0A9W5N014_NEISU</name>
<evidence type="ECO:0000313" key="1">
    <source>
        <dbReference type="EMBL" id="EFC53002.1"/>
    </source>
</evidence>
<dbReference type="EMBL" id="ACEO02000002">
    <property type="protein sequence ID" value="EFC53002.1"/>
    <property type="molecule type" value="Genomic_DNA"/>
</dbReference>